<feature type="chain" id="PRO_5047290493" description="Collagen triple helix repeat protein" evidence="1">
    <location>
        <begin position="27"/>
        <end position="186"/>
    </location>
</feature>
<comment type="caution">
    <text evidence="2">The sequence shown here is derived from an EMBL/GenBank/DDBJ whole genome shotgun (WGS) entry which is preliminary data.</text>
</comment>
<protein>
    <recommendedName>
        <fullName evidence="4">Collagen triple helix repeat protein</fullName>
    </recommendedName>
</protein>
<evidence type="ECO:0000313" key="3">
    <source>
        <dbReference type="Proteomes" id="UP000670776"/>
    </source>
</evidence>
<reference evidence="2 3" key="1">
    <citation type="submission" date="2021-04" db="EMBL/GenBank/DDBJ databases">
        <title>Mariniflexile gromovii gen. nov., sp. nov., a gliding bacterium isolated from the sea urchin Strongylocentrotus intermedius.</title>
        <authorList>
            <person name="Ko S."/>
            <person name="Le V."/>
            <person name="Ahn C.-Y."/>
            <person name="Oh H.-M."/>
        </authorList>
    </citation>
    <scope>NUCLEOTIDE SEQUENCE [LARGE SCALE GENOMIC DNA]</scope>
    <source>
        <strain evidence="2 3">KCTC 12570</strain>
    </source>
</reference>
<dbReference type="Proteomes" id="UP000670776">
    <property type="component" value="Unassembled WGS sequence"/>
</dbReference>
<dbReference type="EMBL" id="JAGJCB010000003">
    <property type="protein sequence ID" value="MBP0903245.1"/>
    <property type="molecule type" value="Genomic_DNA"/>
</dbReference>
<organism evidence="2 3">
    <name type="scientific">Mariniflexile gromovii</name>
    <dbReference type="NCBI Taxonomy" id="362523"/>
    <lineage>
        <taxon>Bacteria</taxon>
        <taxon>Pseudomonadati</taxon>
        <taxon>Bacteroidota</taxon>
        <taxon>Flavobacteriia</taxon>
        <taxon>Flavobacteriales</taxon>
        <taxon>Flavobacteriaceae</taxon>
        <taxon>Mariniflexile</taxon>
    </lineage>
</organism>
<feature type="signal peptide" evidence="1">
    <location>
        <begin position="1"/>
        <end position="26"/>
    </location>
</feature>
<proteinExistence type="predicted"/>
<sequence length="186" mass="20392">MMKNSKMLISKSKYCILAIIVALNFACSSEDGTQGPEGPAGEDGNANVQTFVFNTSSLSGDSFILSLPEITQDVIDNDVVLGYITHWQNYHYPIPGTVFNGESAVRVYIVPSQYHIKFHNLNGTPYTVAAGAYPTTKIIIIKSSNTTIAKTSSKKNSKQHILNELNQNGVDINDYNAVCNYYGIKD</sequence>
<accession>A0ABS4BRN4</accession>
<name>A0ABS4BRN4_9FLAO</name>
<keyword evidence="3" id="KW-1185">Reference proteome</keyword>
<evidence type="ECO:0000313" key="2">
    <source>
        <dbReference type="EMBL" id="MBP0903245.1"/>
    </source>
</evidence>
<evidence type="ECO:0000256" key="1">
    <source>
        <dbReference type="SAM" id="SignalP"/>
    </source>
</evidence>
<evidence type="ECO:0008006" key="4">
    <source>
        <dbReference type="Google" id="ProtNLM"/>
    </source>
</evidence>
<gene>
    <name evidence="2" type="ORF">J8H85_05350</name>
</gene>
<keyword evidence="1" id="KW-0732">Signal</keyword>
<dbReference type="RefSeq" id="WP_209653360.1">
    <property type="nucleotide sequence ID" value="NZ_JAGJCB010000003.1"/>
</dbReference>